<organism evidence="1 2">
    <name type="scientific">Rubus argutus</name>
    <name type="common">Southern blackberry</name>
    <dbReference type="NCBI Taxonomy" id="59490"/>
    <lineage>
        <taxon>Eukaryota</taxon>
        <taxon>Viridiplantae</taxon>
        <taxon>Streptophyta</taxon>
        <taxon>Embryophyta</taxon>
        <taxon>Tracheophyta</taxon>
        <taxon>Spermatophyta</taxon>
        <taxon>Magnoliopsida</taxon>
        <taxon>eudicotyledons</taxon>
        <taxon>Gunneridae</taxon>
        <taxon>Pentapetalae</taxon>
        <taxon>rosids</taxon>
        <taxon>fabids</taxon>
        <taxon>Rosales</taxon>
        <taxon>Rosaceae</taxon>
        <taxon>Rosoideae</taxon>
        <taxon>Rosoideae incertae sedis</taxon>
        <taxon>Rubus</taxon>
    </lineage>
</organism>
<dbReference type="AlphaFoldDB" id="A0AAW1WA44"/>
<protein>
    <submittedName>
        <fullName evidence="1">Uncharacterized protein</fullName>
    </submittedName>
</protein>
<evidence type="ECO:0000313" key="2">
    <source>
        <dbReference type="Proteomes" id="UP001457282"/>
    </source>
</evidence>
<dbReference type="Proteomes" id="UP001457282">
    <property type="component" value="Unassembled WGS sequence"/>
</dbReference>
<keyword evidence="2" id="KW-1185">Reference proteome</keyword>
<sequence>MQSSQQLQISKPVLCFSHPQQLQFSPISSGHHHPIINPPLSPPPPMMPITTMCTQFKPCHHHCRTRLQSPHHYGHSIHHDRTHPSPPHFHAQFNLSQTTVHTQLRPGFQLSSASSSSTQLTHRPHSCKPGFTTPLLLQNPEATGVDAPVKPMRHHRQAQATMAFNFSPSLLL</sequence>
<accession>A0AAW1WA44</accession>
<gene>
    <name evidence="1" type="ORF">M0R45_029216</name>
</gene>
<evidence type="ECO:0000313" key="1">
    <source>
        <dbReference type="EMBL" id="KAK9920668.1"/>
    </source>
</evidence>
<proteinExistence type="predicted"/>
<comment type="caution">
    <text evidence="1">The sequence shown here is derived from an EMBL/GenBank/DDBJ whole genome shotgun (WGS) entry which is preliminary data.</text>
</comment>
<dbReference type="EMBL" id="JBEDUW010000006">
    <property type="protein sequence ID" value="KAK9920668.1"/>
    <property type="molecule type" value="Genomic_DNA"/>
</dbReference>
<reference evidence="1 2" key="1">
    <citation type="journal article" date="2023" name="G3 (Bethesda)">
        <title>A chromosome-length genome assembly and annotation of blackberry (Rubus argutus, cv. 'Hillquist').</title>
        <authorList>
            <person name="Bruna T."/>
            <person name="Aryal R."/>
            <person name="Dudchenko O."/>
            <person name="Sargent D.J."/>
            <person name="Mead D."/>
            <person name="Buti M."/>
            <person name="Cavallini A."/>
            <person name="Hytonen T."/>
            <person name="Andres J."/>
            <person name="Pham M."/>
            <person name="Weisz D."/>
            <person name="Mascagni F."/>
            <person name="Usai G."/>
            <person name="Natali L."/>
            <person name="Bassil N."/>
            <person name="Fernandez G.E."/>
            <person name="Lomsadze A."/>
            <person name="Armour M."/>
            <person name="Olukolu B."/>
            <person name="Poorten T."/>
            <person name="Britton C."/>
            <person name="Davik J."/>
            <person name="Ashrafi H."/>
            <person name="Aiden E.L."/>
            <person name="Borodovsky M."/>
            <person name="Worthington M."/>
        </authorList>
    </citation>
    <scope>NUCLEOTIDE SEQUENCE [LARGE SCALE GENOMIC DNA]</scope>
    <source>
        <strain evidence="1">PI 553951</strain>
    </source>
</reference>
<name>A0AAW1WA44_RUBAR</name>